<dbReference type="Gene3D" id="3.40.50.1220">
    <property type="entry name" value="TPP-binding domain"/>
    <property type="match status" value="2"/>
</dbReference>
<feature type="compositionally biased region" description="Basic and acidic residues" evidence="20">
    <location>
        <begin position="678"/>
        <end position="703"/>
    </location>
</feature>
<dbReference type="GO" id="GO:0004252">
    <property type="term" value="F:serine-type endopeptidase activity"/>
    <property type="evidence" value="ECO:0007669"/>
    <property type="project" value="UniProtKB-UniRule"/>
</dbReference>
<dbReference type="Pfam" id="PF09286">
    <property type="entry name" value="Pro-kuma_activ"/>
    <property type="match status" value="1"/>
</dbReference>
<dbReference type="OrthoDB" id="2919105at2759"/>
<evidence type="ECO:0000256" key="14">
    <source>
        <dbReference type="ARBA" id="ARBA00023026"/>
    </source>
</evidence>
<feature type="chain" id="PRO_5035476862" description="tripeptidyl-peptidase II" evidence="21">
    <location>
        <begin position="23"/>
        <end position="1468"/>
    </location>
</feature>
<evidence type="ECO:0000256" key="15">
    <source>
        <dbReference type="ARBA" id="ARBA00023027"/>
    </source>
</evidence>
<feature type="active site" description="Charge relay system" evidence="19">
    <location>
        <position position="489"/>
    </location>
</feature>
<keyword evidence="6" id="KW-0964">Secreted</keyword>
<sequence length="1468" mass="160038">MSSTVLGQIVALAGLGFGAASAVRQPSSFIPGGWQALDDQVKPSEPLRLSIALRQPGIGQVWGRIGSREHLSRGEVAALRAPDEQDADDVMRWLATHGITNAKVQKDWIHVQTTVGQAEPLLQMKMQYYAFEDKEPILRTREYSIPDSLSQAIQFVHPIDNFITPKRELSATSPPLEEGGLDVREAACRTGTSPNCIRELYNFNYTGSGPSDIRFGVAGFLEEWANYQDAHQFLQMAAPNIASTSYNFSVELVNGGENSQNVRYAGLEAALDIDYAMALGYPAKVTYYSTGGRGVELGDDGEPLEGDLVDNEPYLELLEYLLDKDDSELPHVLSVSYADDELSVPRHYAERVCDLFGLLTSRGTTILGGSGDGGARGARNSTCRTNDGTNQEVAMAVFPATCPWVTAVGAVSNAFDPPQGATYSGGGFSQYFARERWQDAAVQGYVKALGSHMGSKYNASMRATPDISAIGSQFMVVIASQITRLQGTSASTPVIAAMMVQINDARVRQGKKPLGWINGLLYSDEVRKTLRDVTVGESEPCPFSGGEAGWPAKEGYDAITGLGVPGDFEALMQVLSAWGAAVLNASSRWRATGLSQPVSKLRRARTMPTQHVEPASDDLLQQIADSLLKARKVVVVTGAGISTNSGIPDFRSENGLYSLIQAQFDAAARQARPVESADSDKDEASFQEPPAKRRSTDVKREPPSEESQDDSEACADGTVVNSNHEANEEVDGTSPPSPNAQLLSTPQPKFKHPSPTTSPLSSPPPEDFILTPRGFQDSTRSRLYKTTIPLSSSPLSSPPPGLFDPYPPSSPSDSSTTQNSTSPSELDDSPPSSNNFSSQSSTKSTLPNMKGKDLFDASIWSDPLRTSVFYTFATTLRQKVKEVTPTPSHHFISHLRDRGKLVRCYTQNIDQIEEKVGLSTCLTAGPGSRGRFSRRSTANTSQLNKMVEEASDSSKSQTDASQSQDTEDSQPKTNSEGDTTEQEKHEPPAIKREPSRTGVECVFLHGSLEQLRCFLCGRVCSWDEAGRQEETLSGQQPECPHCAGATARREERGKRALGVGKLRPDIVLYGEDHPNSHLISPIVTHDLALQPDMLLILGTSLRVHGLKVMVREFAKAVHNRAGKVVFVNFTKPPESAWGDIIDYWIQWDCDAWVDNLQGRIPKLWQALEPPKPKKKRDSAGKSDIETKKPPAANPVAQRDTKATGAYWSLKIINELHRITGTPPLPSQPRRASLPTTETTSEPRPQPPKAERTKPKRPRKSAPGALEKQQKPSTLNPNHGRPRRQQDTADSVPATPVVKKELPSIPISSILDSVKSNPRVRKRKMIDGEEVVMPKIGRRRTANSTPAPTFPPPLPELKLAPLNPQPASPSSPYGRPEPLEPQSPPPGPPLASISANPRNWLHDAFAMTGSPIQWPEHPMTARPLRLLPAQEEDKSQAAARALAELRDSWNVRRPPQDQRASMPINVKAM</sequence>
<evidence type="ECO:0000256" key="20">
    <source>
        <dbReference type="SAM" id="MobiDB-lite"/>
    </source>
</evidence>
<keyword evidence="14" id="KW-0843">Virulence</keyword>
<dbReference type="InterPro" id="IPR050819">
    <property type="entry name" value="Tripeptidyl-peptidase_I"/>
</dbReference>
<protein>
    <recommendedName>
        <fullName evidence="5">tripeptidyl-peptidase II</fullName>
        <ecNumber evidence="5">3.4.14.10</ecNumber>
    </recommendedName>
</protein>
<feature type="compositionally biased region" description="Pro residues" evidence="20">
    <location>
        <begin position="796"/>
        <end position="810"/>
    </location>
</feature>
<keyword evidence="12 19" id="KW-0720">Serine protease</keyword>
<comment type="subcellular location">
    <subcellularLocation>
        <location evidence="3">Secreted</location>
        <location evidence="3">Extracellular space</location>
    </subcellularLocation>
</comment>
<evidence type="ECO:0000256" key="21">
    <source>
        <dbReference type="SAM" id="SignalP"/>
    </source>
</evidence>
<dbReference type="GO" id="GO:0008240">
    <property type="term" value="F:tripeptidyl-peptidase activity"/>
    <property type="evidence" value="ECO:0007669"/>
    <property type="project" value="UniProtKB-EC"/>
</dbReference>
<dbReference type="SUPFAM" id="SSF52467">
    <property type="entry name" value="DHS-like NAD/FAD-binding domain"/>
    <property type="match status" value="1"/>
</dbReference>
<dbReference type="FunFam" id="3.40.50.200:FF:000015">
    <property type="entry name" value="Tripeptidyl peptidase A"/>
    <property type="match status" value="1"/>
</dbReference>
<comment type="cofactor">
    <cofactor evidence="19">
        <name>Ca(2+)</name>
        <dbReference type="ChEBI" id="CHEBI:29108"/>
    </cofactor>
    <text evidence="19">Binds 1 Ca(2+) ion per subunit.</text>
</comment>
<feature type="domain" description="Peptidase S53" evidence="23">
    <location>
        <begin position="191"/>
        <end position="577"/>
    </location>
</feature>
<proteinExistence type="inferred from homology"/>
<evidence type="ECO:0000313" key="25">
    <source>
        <dbReference type="Proteomes" id="UP000813444"/>
    </source>
</evidence>
<keyword evidence="11 19" id="KW-0378">Hydrolase</keyword>
<dbReference type="SMART" id="SM00944">
    <property type="entry name" value="Pro-kuma_activ"/>
    <property type="match status" value="1"/>
</dbReference>
<evidence type="ECO:0000256" key="10">
    <source>
        <dbReference type="ARBA" id="ARBA00022729"/>
    </source>
</evidence>
<evidence type="ECO:0000256" key="7">
    <source>
        <dbReference type="ARBA" id="ARBA00022670"/>
    </source>
</evidence>
<feature type="binding site" evidence="19">
    <location>
        <position position="557"/>
    </location>
    <ligand>
        <name>Ca(2+)</name>
        <dbReference type="ChEBI" id="CHEBI:29108"/>
    </ligand>
</feature>
<feature type="active site" description="Charge relay system" evidence="19">
    <location>
        <position position="268"/>
    </location>
</feature>
<dbReference type="Proteomes" id="UP000813444">
    <property type="component" value="Unassembled WGS sequence"/>
</dbReference>
<feature type="compositionally biased region" description="Polar residues" evidence="20">
    <location>
        <begin position="1233"/>
        <end position="1242"/>
    </location>
</feature>
<evidence type="ECO:0000313" key="24">
    <source>
        <dbReference type="EMBL" id="KAH7324886.1"/>
    </source>
</evidence>
<feature type="binding site" evidence="19">
    <location>
        <position position="532"/>
    </location>
    <ligand>
        <name>Ca(2+)</name>
        <dbReference type="ChEBI" id="CHEBI:29108"/>
    </ligand>
</feature>
<feature type="region of interest" description="Disordered" evidence="20">
    <location>
        <begin position="1218"/>
        <end position="1395"/>
    </location>
</feature>
<evidence type="ECO:0000259" key="22">
    <source>
        <dbReference type="PROSITE" id="PS50305"/>
    </source>
</evidence>
<keyword evidence="10 21" id="KW-0732">Signal</keyword>
<dbReference type="GO" id="GO:0070403">
    <property type="term" value="F:NAD+ binding"/>
    <property type="evidence" value="ECO:0007669"/>
    <property type="project" value="InterPro"/>
</dbReference>
<evidence type="ECO:0000256" key="9">
    <source>
        <dbReference type="ARBA" id="ARBA00022723"/>
    </source>
</evidence>
<dbReference type="CDD" id="cd11377">
    <property type="entry name" value="Pro-peptidase_S53"/>
    <property type="match status" value="1"/>
</dbReference>
<dbReference type="Gene3D" id="3.40.50.200">
    <property type="entry name" value="Peptidase S8/S53 domain"/>
    <property type="match status" value="1"/>
</dbReference>
<evidence type="ECO:0000256" key="19">
    <source>
        <dbReference type="PROSITE-ProRule" id="PRU01032"/>
    </source>
</evidence>
<dbReference type="PROSITE" id="PS00138">
    <property type="entry name" value="SUBTILASE_SER"/>
    <property type="match status" value="1"/>
</dbReference>
<reference evidence="24" key="1">
    <citation type="journal article" date="2021" name="Nat. Commun.">
        <title>Genetic determinants of endophytism in the Arabidopsis root mycobiome.</title>
        <authorList>
            <person name="Mesny F."/>
            <person name="Miyauchi S."/>
            <person name="Thiergart T."/>
            <person name="Pickel B."/>
            <person name="Atanasova L."/>
            <person name="Karlsson M."/>
            <person name="Huettel B."/>
            <person name="Barry K.W."/>
            <person name="Haridas S."/>
            <person name="Chen C."/>
            <person name="Bauer D."/>
            <person name="Andreopoulos W."/>
            <person name="Pangilinan J."/>
            <person name="LaButti K."/>
            <person name="Riley R."/>
            <person name="Lipzen A."/>
            <person name="Clum A."/>
            <person name="Drula E."/>
            <person name="Henrissat B."/>
            <person name="Kohler A."/>
            <person name="Grigoriev I.V."/>
            <person name="Martin F.M."/>
            <person name="Hacquard S."/>
        </authorList>
    </citation>
    <scope>NUCLEOTIDE SEQUENCE</scope>
    <source>
        <strain evidence="24">MPI-CAGE-CH-0235</strain>
    </source>
</reference>
<feature type="compositionally biased region" description="Pro residues" evidence="20">
    <location>
        <begin position="1378"/>
        <end position="1388"/>
    </location>
</feature>
<feature type="domain" description="Deacetylase sirtuin-type" evidence="22">
    <location>
        <begin position="613"/>
        <end position="1171"/>
    </location>
</feature>
<comment type="catalytic activity">
    <reaction evidence="1">
        <text>Release of an N-terminal tripeptide from a polypeptide.</text>
        <dbReference type="EC" id="3.4.14.10"/>
    </reaction>
</comment>
<keyword evidence="15" id="KW-0520">NAD</keyword>
<organism evidence="24 25">
    <name type="scientific">Stachybotrys elegans</name>
    <dbReference type="NCBI Taxonomy" id="80388"/>
    <lineage>
        <taxon>Eukaryota</taxon>
        <taxon>Fungi</taxon>
        <taxon>Dikarya</taxon>
        <taxon>Ascomycota</taxon>
        <taxon>Pezizomycotina</taxon>
        <taxon>Sordariomycetes</taxon>
        <taxon>Hypocreomycetidae</taxon>
        <taxon>Hypocreales</taxon>
        <taxon>Stachybotryaceae</taxon>
        <taxon>Stachybotrys</taxon>
    </lineage>
</organism>
<keyword evidence="13 19" id="KW-0106">Calcium</keyword>
<dbReference type="EMBL" id="JAGPNK010000003">
    <property type="protein sequence ID" value="KAH7324886.1"/>
    <property type="molecule type" value="Genomic_DNA"/>
</dbReference>
<dbReference type="SUPFAM" id="SSF54897">
    <property type="entry name" value="Protease propeptides/inhibitors"/>
    <property type="match status" value="1"/>
</dbReference>
<keyword evidence="17" id="KW-0325">Glycoprotein</keyword>
<comment type="function">
    <text evidence="2">Secreted tripeptidyl-peptidase which degrades proteins at acidic pHs and is involved in virulence.</text>
</comment>
<dbReference type="GO" id="GO:0005576">
    <property type="term" value="C:extracellular region"/>
    <property type="evidence" value="ECO:0007669"/>
    <property type="project" value="UniProtKB-SubCell"/>
</dbReference>
<evidence type="ECO:0000256" key="5">
    <source>
        <dbReference type="ARBA" id="ARBA00012462"/>
    </source>
</evidence>
<dbReference type="InterPro" id="IPR015366">
    <property type="entry name" value="S53_propep"/>
</dbReference>
<feature type="compositionally biased region" description="Acidic residues" evidence="20">
    <location>
        <begin position="704"/>
        <end position="713"/>
    </location>
</feature>
<feature type="region of interest" description="Disordered" evidence="20">
    <location>
        <begin position="924"/>
        <end position="993"/>
    </location>
</feature>
<accession>A0A8K0WU41</accession>
<gene>
    <name evidence="24" type="ORF">B0I35DRAFT_348637</name>
</gene>
<evidence type="ECO:0000256" key="13">
    <source>
        <dbReference type="ARBA" id="ARBA00022837"/>
    </source>
</evidence>
<evidence type="ECO:0000256" key="8">
    <source>
        <dbReference type="ARBA" id="ARBA00022679"/>
    </source>
</evidence>
<comment type="similarity">
    <text evidence="4">Belongs to the sirtuin family. Class I subfamily.</text>
</comment>
<evidence type="ECO:0000256" key="4">
    <source>
        <dbReference type="ARBA" id="ARBA00006924"/>
    </source>
</evidence>
<dbReference type="InterPro" id="IPR003000">
    <property type="entry name" value="Sirtuin"/>
</dbReference>
<keyword evidence="8" id="KW-0808">Transferase</keyword>
<evidence type="ECO:0000256" key="6">
    <source>
        <dbReference type="ARBA" id="ARBA00022525"/>
    </source>
</evidence>
<dbReference type="InterPro" id="IPR030400">
    <property type="entry name" value="Sedolisin_dom"/>
</dbReference>
<feature type="compositionally biased region" description="Polar residues" evidence="20">
    <location>
        <begin position="953"/>
        <end position="964"/>
    </location>
</feature>
<evidence type="ECO:0000256" key="12">
    <source>
        <dbReference type="ARBA" id="ARBA00022825"/>
    </source>
</evidence>
<evidence type="ECO:0000256" key="11">
    <source>
        <dbReference type="ARBA" id="ARBA00022801"/>
    </source>
</evidence>
<comment type="caution">
    <text evidence="24">The sequence shown here is derived from an EMBL/GenBank/DDBJ whole genome shotgun (WGS) entry which is preliminary data.</text>
</comment>
<dbReference type="PROSITE" id="PS50305">
    <property type="entry name" value="SIRTUIN"/>
    <property type="match status" value="1"/>
</dbReference>
<comment type="caution">
    <text evidence="18">Lacks conserved residue(s) required for the propagation of feature annotation.</text>
</comment>
<feature type="compositionally biased region" description="Basic and acidic residues" evidence="20">
    <location>
        <begin position="981"/>
        <end position="993"/>
    </location>
</feature>
<name>A0A8K0WU41_9HYPO</name>
<evidence type="ECO:0000256" key="1">
    <source>
        <dbReference type="ARBA" id="ARBA00001910"/>
    </source>
</evidence>
<evidence type="ECO:0000256" key="16">
    <source>
        <dbReference type="ARBA" id="ARBA00023145"/>
    </source>
</evidence>
<dbReference type="GO" id="GO:0006508">
    <property type="term" value="P:proteolysis"/>
    <property type="evidence" value="ECO:0007669"/>
    <property type="project" value="UniProtKB-KW"/>
</dbReference>
<evidence type="ECO:0000259" key="23">
    <source>
        <dbReference type="PROSITE" id="PS51695"/>
    </source>
</evidence>
<keyword evidence="7 19" id="KW-0645">Protease</keyword>
<feature type="active site" description="Charge relay system" evidence="19">
    <location>
        <position position="272"/>
    </location>
</feature>
<dbReference type="InterPro" id="IPR000209">
    <property type="entry name" value="Peptidase_S8/S53_dom"/>
</dbReference>
<dbReference type="SUPFAM" id="SSF52743">
    <property type="entry name" value="Subtilisin-like"/>
    <property type="match status" value="1"/>
</dbReference>
<feature type="binding site" evidence="19">
    <location>
        <position position="555"/>
    </location>
    <ligand>
        <name>Ca(2+)</name>
        <dbReference type="ChEBI" id="CHEBI:29108"/>
    </ligand>
</feature>
<evidence type="ECO:0000256" key="2">
    <source>
        <dbReference type="ARBA" id="ARBA00002451"/>
    </source>
</evidence>
<dbReference type="InterPro" id="IPR023828">
    <property type="entry name" value="Peptidase_S8_Ser-AS"/>
</dbReference>
<dbReference type="InterPro" id="IPR026590">
    <property type="entry name" value="Ssirtuin_cat_dom"/>
</dbReference>
<dbReference type="InterPro" id="IPR029035">
    <property type="entry name" value="DHS-like_NAD/FAD-binding_dom"/>
</dbReference>
<evidence type="ECO:0000256" key="17">
    <source>
        <dbReference type="ARBA" id="ARBA00023180"/>
    </source>
</evidence>
<dbReference type="Pfam" id="PF00082">
    <property type="entry name" value="Peptidase_S8"/>
    <property type="match status" value="1"/>
</dbReference>
<feature type="binding site" evidence="19">
    <location>
        <position position="533"/>
    </location>
    <ligand>
        <name>Ca(2+)</name>
        <dbReference type="ChEBI" id="CHEBI:29108"/>
    </ligand>
</feature>
<dbReference type="GO" id="GO:0016740">
    <property type="term" value="F:transferase activity"/>
    <property type="evidence" value="ECO:0007669"/>
    <property type="project" value="UniProtKB-KW"/>
</dbReference>
<dbReference type="PANTHER" id="PTHR14218">
    <property type="entry name" value="PROTEASE S8 TRIPEPTIDYL PEPTIDASE I CLN2"/>
    <property type="match status" value="1"/>
</dbReference>
<dbReference type="CDD" id="cd04056">
    <property type="entry name" value="Peptidases_S53"/>
    <property type="match status" value="1"/>
</dbReference>
<dbReference type="GO" id="GO:0046872">
    <property type="term" value="F:metal ion binding"/>
    <property type="evidence" value="ECO:0007669"/>
    <property type="project" value="UniProtKB-UniRule"/>
</dbReference>
<feature type="region of interest" description="Disordered" evidence="20">
    <location>
        <begin position="670"/>
        <end position="848"/>
    </location>
</feature>
<feature type="compositionally biased region" description="Basic and acidic residues" evidence="20">
    <location>
        <begin position="1177"/>
        <end position="1188"/>
    </location>
</feature>
<keyword evidence="16" id="KW-0865">Zymogen</keyword>
<dbReference type="InterPro" id="IPR036852">
    <property type="entry name" value="Peptidase_S8/S53_dom_sf"/>
</dbReference>
<feature type="region of interest" description="Disordered" evidence="20">
    <location>
        <begin position="1167"/>
        <end position="1199"/>
    </location>
</feature>
<dbReference type="EC" id="3.4.14.10" evidence="5"/>
<keyword evidence="9 19" id="KW-0479">Metal-binding</keyword>
<feature type="signal peptide" evidence="21">
    <location>
        <begin position="1"/>
        <end position="22"/>
    </location>
</feature>
<feature type="compositionally biased region" description="Low complexity" evidence="20">
    <location>
        <begin position="811"/>
        <end position="848"/>
    </location>
</feature>
<dbReference type="PANTHER" id="PTHR14218:SF15">
    <property type="entry name" value="TRIPEPTIDYL-PEPTIDASE 1"/>
    <property type="match status" value="1"/>
</dbReference>
<evidence type="ECO:0000256" key="3">
    <source>
        <dbReference type="ARBA" id="ARBA00004239"/>
    </source>
</evidence>
<dbReference type="Pfam" id="PF02146">
    <property type="entry name" value="SIR2"/>
    <property type="match status" value="3"/>
</dbReference>
<dbReference type="PROSITE" id="PS51695">
    <property type="entry name" value="SEDOLISIN"/>
    <property type="match status" value="1"/>
</dbReference>
<evidence type="ECO:0000256" key="18">
    <source>
        <dbReference type="PROSITE-ProRule" id="PRU00236"/>
    </source>
</evidence>
<keyword evidence="25" id="KW-1185">Reference proteome</keyword>